<name>A0ABT3EGZ9_9FLAO</name>
<organism evidence="2 3">
    <name type="scientific">Flavobacterium lacisediminis</name>
    <dbReference type="NCBI Taxonomy" id="2989705"/>
    <lineage>
        <taxon>Bacteria</taxon>
        <taxon>Pseudomonadati</taxon>
        <taxon>Bacteroidota</taxon>
        <taxon>Flavobacteriia</taxon>
        <taxon>Flavobacteriales</taxon>
        <taxon>Flavobacteriaceae</taxon>
        <taxon>Flavobacterium</taxon>
    </lineage>
</organism>
<dbReference type="Proteomes" id="UP001165677">
    <property type="component" value="Unassembled WGS sequence"/>
</dbReference>
<dbReference type="InterPro" id="IPR011004">
    <property type="entry name" value="Trimer_LpxA-like_sf"/>
</dbReference>
<dbReference type="PANTHER" id="PTHR43300:SF4">
    <property type="entry name" value="ACYL-[ACYL-CARRIER-PROTEIN]--UDP-N-ACETYLGLUCOSAMINE O-ACYLTRANSFERASE"/>
    <property type="match status" value="1"/>
</dbReference>
<dbReference type="InterPro" id="IPR020019">
    <property type="entry name" value="AcTrfase_PglD-like"/>
</dbReference>
<evidence type="ECO:0000313" key="2">
    <source>
        <dbReference type="EMBL" id="MCW1147855.1"/>
    </source>
</evidence>
<dbReference type="SUPFAM" id="SSF51161">
    <property type="entry name" value="Trimeric LpxA-like enzymes"/>
    <property type="match status" value="1"/>
</dbReference>
<comment type="similarity">
    <text evidence="1">Belongs to the transferase hexapeptide repeat family.</text>
</comment>
<dbReference type="InterPro" id="IPR050179">
    <property type="entry name" value="Trans_hexapeptide_repeat"/>
</dbReference>
<reference evidence="2" key="1">
    <citation type="submission" date="2022-10" db="EMBL/GenBank/DDBJ databases">
        <title>Flavobacterium sp. nov., a bacterium isolated from lake sediment.</title>
        <authorList>
            <person name="Qu J.-H."/>
        </authorList>
    </citation>
    <scope>NUCLEOTIDE SEQUENCE</scope>
    <source>
        <strain evidence="2">TH16-21</strain>
    </source>
</reference>
<accession>A0ABT3EGZ9</accession>
<evidence type="ECO:0000256" key="1">
    <source>
        <dbReference type="ARBA" id="ARBA00007274"/>
    </source>
</evidence>
<gene>
    <name evidence="2" type="ORF">OJ995_06455</name>
</gene>
<dbReference type="PANTHER" id="PTHR43300">
    <property type="entry name" value="ACETYLTRANSFERASE"/>
    <property type="match status" value="1"/>
</dbReference>
<dbReference type="Pfam" id="PF00132">
    <property type="entry name" value="Hexapep"/>
    <property type="match status" value="1"/>
</dbReference>
<dbReference type="RefSeq" id="WP_264368685.1">
    <property type="nucleotide sequence ID" value="NZ_JAPCIO010000003.1"/>
</dbReference>
<comment type="caution">
    <text evidence="2">The sequence shown here is derived from an EMBL/GenBank/DDBJ whole genome shotgun (WGS) entry which is preliminary data.</text>
</comment>
<dbReference type="CDD" id="cd03360">
    <property type="entry name" value="LbH_AT_putative"/>
    <property type="match status" value="1"/>
</dbReference>
<sequence length="217" mass="24419">MAKVIIFGIQDFAELAHYYLENDSDHEVVAFCVNEKYIPEAKNFKNLPIVSFETVEKIYPPSEYDFFAPMSPQQMNRLREKVYNDIKQKGYKLISYISSKATTFDNAIGDNCFILENNTIQPFTSIGNNVILWSGNHIGHHSVIKNHVMFTSHVVLSGHCVVENYCTLGVNATIRDGITLAEGTFVAMAASIIKNTEPWGLYKGNPAIKSEKSTKEL</sequence>
<dbReference type="Gene3D" id="2.160.10.10">
    <property type="entry name" value="Hexapeptide repeat proteins"/>
    <property type="match status" value="1"/>
</dbReference>
<dbReference type="InterPro" id="IPR001451">
    <property type="entry name" value="Hexapep"/>
</dbReference>
<evidence type="ECO:0000313" key="3">
    <source>
        <dbReference type="Proteomes" id="UP001165677"/>
    </source>
</evidence>
<protein>
    <submittedName>
        <fullName evidence="2">Acetyltransferase</fullName>
    </submittedName>
</protein>
<keyword evidence="3" id="KW-1185">Reference proteome</keyword>
<proteinExistence type="inferred from homology"/>
<dbReference type="EMBL" id="JAPCIO010000003">
    <property type="protein sequence ID" value="MCW1147855.1"/>
    <property type="molecule type" value="Genomic_DNA"/>
</dbReference>